<dbReference type="Pfam" id="PF14534">
    <property type="entry name" value="DUF4440"/>
    <property type="match status" value="1"/>
</dbReference>
<dbReference type="InterPro" id="IPR027843">
    <property type="entry name" value="DUF4440"/>
</dbReference>
<proteinExistence type="predicted"/>
<dbReference type="InterPro" id="IPR032710">
    <property type="entry name" value="NTF2-like_dom_sf"/>
</dbReference>
<feature type="domain" description="DUF4440" evidence="2">
    <location>
        <begin position="61"/>
        <end position="171"/>
    </location>
</feature>
<dbReference type="EMBL" id="CP132942">
    <property type="protein sequence ID" value="XCB32187.1"/>
    <property type="molecule type" value="Genomic_DNA"/>
</dbReference>
<evidence type="ECO:0000313" key="3">
    <source>
        <dbReference type="EMBL" id="XCB32187.1"/>
    </source>
</evidence>
<keyword evidence="1" id="KW-0732">Signal</keyword>
<dbReference type="KEGG" id="tpsc:RBB77_17315"/>
<evidence type="ECO:0000259" key="2">
    <source>
        <dbReference type="Pfam" id="PF14534"/>
    </source>
</evidence>
<dbReference type="AlphaFoldDB" id="A0AAU7ZLV3"/>
<reference evidence="3" key="2">
    <citation type="journal article" date="2024" name="Environ. Microbiol.">
        <title>Genome analysis and description of Tunturibacter gen. nov. expands the diversity of Terriglobia in tundra soils.</title>
        <authorList>
            <person name="Messyasz A."/>
            <person name="Mannisto M.K."/>
            <person name="Kerkhof L.J."/>
            <person name="Haggblom M.M."/>
        </authorList>
    </citation>
    <scope>NUCLEOTIDE SEQUENCE</scope>
    <source>
        <strain evidence="3">X5P6</strain>
    </source>
</reference>
<sequence>MHRVTLSSILFCIIVSAPLIAQSDAGAGPAAAIGYGAFAQNPGVISNPLSQPTLTPGTLLLLELEGRFSQAVTEGGGKAFSSWFADDGVTLNNGKPAILGRTAIAAQAQWDPKTYQLSWVPQGAQMGPSNDMGFTWGHYEGRSKDKNGEPVVISGRYFTVWKKLPNGAWKVALDASADEPAATGECCVLPKP</sequence>
<dbReference type="Gene3D" id="3.10.450.50">
    <property type="match status" value="1"/>
</dbReference>
<evidence type="ECO:0000256" key="1">
    <source>
        <dbReference type="SAM" id="SignalP"/>
    </source>
</evidence>
<organism evidence="3">
    <name type="scientific">Tunturiibacter psychrotolerans</name>
    <dbReference type="NCBI Taxonomy" id="3069686"/>
    <lineage>
        <taxon>Bacteria</taxon>
        <taxon>Pseudomonadati</taxon>
        <taxon>Acidobacteriota</taxon>
        <taxon>Terriglobia</taxon>
        <taxon>Terriglobales</taxon>
        <taxon>Acidobacteriaceae</taxon>
        <taxon>Tunturiibacter</taxon>
    </lineage>
</organism>
<dbReference type="SUPFAM" id="SSF54427">
    <property type="entry name" value="NTF2-like"/>
    <property type="match status" value="1"/>
</dbReference>
<name>A0AAU7ZLV3_9BACT</name>
<protein>
    <submittedName>
        <fullName evidence="3">Nuclear transport factor 2 family protein</fullName>
    </submittedName>
</protein>
<feature type="chain" id="PRO_5043952804" evidence="1">
    <location>
        <begin position="22"/>
        <end position="192"/>
    </location>
</feature>
<dbReference type="RefSeq" id="WP_353063034.1">
    <property type="nucleotide sequence ID" value="NZ_CP132942.1"/>
</dbReference>
<reference evidence="3" key="1">
    <citation type="submission" date="2023-08" db="EMBL/GenBank/DDBJ databases">
        <authorList>
            <person name="Messyasz A."/>
            <person name="Mannisto M.K."/>
            <person name="Kerkhof L.J."/>
            <person name="Haggblom M."/>
        </authorList>
    </citation>
    <scope>NUCLEOTIDE SEQUENCE</scope>
    <source>
        <strain evidence="3">X5P6</strain>
    </source>
</reference>
<accession>A0AAU7ZLV3</accession>
<gene>
    <name evidence="3" type="ORF">RBB77_17315</name>
</gene>
<feature type="signal peptide" evidence="1">
    <location>
        <begin position="1"/>
        <end position="21"/>
    </location>
</feature>